<feature type="transmembrane region" description="Helical" evidence="1">
    <location>
        <begin position="12"/>
        <end position="33"/>
    </location>
</feature>
<dbReference type="RefSeq" id="WP_048673410.1">
    <property type="nucleotide sequence ID" value="NZ_CBTJ020000042.1"/>
</dbReference>
<feature type="transmembrane region" description="Helical" evidence="1">
    <location>
        <begin position="54"/>
        <end position="82"/>
    </location>
</feature>
<comment type="caution">
    <text evidence="2">The sequence shown here is derived from an EMBL/GenBank/DDBJ whole genome shotgun (WGS) entry which is preliminary data.</text>
</comment>
<gene>
    <name evidence="2" type="ORF">BN873_350117</name>
</gene>
<evidence type="ECO:0000256" key="1">
    <source>
        <dbReference type="SAM" id="Phobius"/>
    </source>
</evidence>
<organism evidence="2 3">
    <name type="scientific">Candidatus Competibacter denitrificans Run_A_D11</name>
    <dbReference type="NCBI Taxonomy" id="1400863"/>
    <lineage>
        <taxon>Bacteria</taxon>
        <taxon>Pseudomonadati</taxon>
        <taxon>Pseudomonadota</taxon>
        <taxon>Gammaproteobacteria</taxon>
        <taxon>Candidatus Competibacteraceae</taxon>
        <taxon>Candidatus Competibacter</taxon>
    </lineage>
</organism>
<keyword evidence="1" id="KW-0812">Transmembrane</keyword>
<reference evidence="2" key="2">
    <citation type="submission" date="2014-03" db="EMBL/GenBank/DDBJ databases">
        <title>Candidatus Competibacter-lineage genomes retrieved from metagenomes reveal functional metabolic diversity.</title>
        <authorList>
            <person name="McIlroy S.J."/>
            <person name="Albertsen M."/>
            <person name="Andresen E.K."/>
            <person name="Saunders A.M."/>
            <person name="Kristiansen R."/>
            <person name="Stokholm-Bjerregaard M."/>
            <person name="Nielsen K.L."/>
            <person name="Nielsen P.H."/>
        </authorList>
    </citation>
    <scope>NUCLEOTIDE SEQUENCE</scope>
    <source>
        <strain evidence="2">Run_A_D11</strain>
    </source>
</reference>
<keyword evidence="1" id="KW-1133">Transmembrane helix</keyword>
<feature type="transmembrane region" description="Helical" evidence="1">
    <location>
        <begin position="197"/>
        <end position="230"/>
    </location>
</feature>
<keyword evidence="3" id="KW-1185">Reference proteome</keyword>
<reference evidence="2" key="1">
    <citation type="submission" date="2013-07" db="EMBL/GenBank/DDBJ databases">
        <authorList>
            <person name="McIlroy S."/>
        </authorList>
    </citation>
    <scope>NUCLEOTIDE SEQUENCE [LARGE SCALE GENOMIC DNA]</scope>
    <source>
        <strain evidence="2">Run_A_D11</strain>
    </source>
</reference>
<protein>
    <submittedName>
        <fullName evidence="2">Uncharacterized protein</fullName>
    </submittedName>
</protein>
<evidence type="ECO:0000313" key="2">
    <source>
        <dbReference type="EMBL" id="CDI02861.1"/>
    </source>
</evidence>
<sequence>MWLNSIFRSAPRLIIGCFISIQLLVIFIFMNKFTFQFNFNDIKNLIIELDIKGFSFLVVTATILSLFAVIGSMLGTLITHAMGASLNRILPHRFIIYTQQKFPFIYTLIAPLNEYTFYLIKRQDFRWKAIWKAWSEASNPLIYNEDKANIYLSSLDEILNGLSDSRSIFIILLGYKLFEQEYSRVIMNMHSLQTTHMLILLIFLTIITGILIGFSELTIFILIIIAFAIWLTSTRLREEIATGYIYWMLTAHLYTEATAVQERATESPIL</sequence>
<dbReference type="STRING" id="1400863.BN873_350117"/>
<dbReference type="Proteomes" id="UP000035760">
    <property type="component" value="Unassembled WGS sequence"/>
</dbReference>
<dbReference type="AlphaFoldDB" id="W6M4Q4"/>
<dbReference type="EMBL" id="CBTJ020000042">
    <property type="protein sequence ID" value="CDI02861.1"/>
    <property type="molecule type" value="Genomic_DNA"/>
</dbReference>
<name>W6M4Q4_9GAMM</name>
<accession>W6M4Q4</accession>
<proteinExistence type="predicted"/>
<keyword evidence="1" id="KW-0472">Membrane</keyword>
<evidence type="ECO:0000313" key="3">
    <source>
        <dbReference type="Proteomes" id="UP000035760"/>
    </source>
</evidence>